<dbReference type="EMBL" id="JAVIZN010000002">
    <property type="protein sequence ID" value="MDR6207472.1"/>
    <property type="molecule type" value="Genomic_DNA"/>
</dbReference>
<comment type="caution">
    <text evidence="6">The sequence shown here is derived from an EMBL/GenBank/DDBJ whole genome shotgun (WGS) entry which is preliminary data.</text>
</comment>
<dbReference type="Pfam" id="PF00126">
    <property type="entry name" value="HTH_1"/>
    <property type="match status" value="1"/>
</dbReference>
<accession>A0ABD5CTQ4</accession>
<organism evidence="6 7">
    <name type="scientific">Paraburkholderia graminis</name>
    <dbReference type="NCBI Taxonomy" id="60548"/>
    <lineage>
        <taxon>Bacteria</taxon>
        <taxon>Pseudomonadati</taxon>
        <taxon>Pseudomonadota</taxon>
        <taxon>Betaproteobacteria</taxon>
        <taxon>Burkholderiales</taxon>
        <taxon>Burkholderiaceae</taxon>
        <taxon>Paraburkholderia</taxon>
    </lineage>
</organism>
<dbReference type="AlphaFoldDB" id="A0ABD5CTQ4"/>
<dbReference type="Pfam" id="PF03466">
    <property type="entry name" value="LysR_substrate"/>
    <property type="match status" value="1"/>
</dbReference>
<keyword evidence="4" id="KW-0804">Transcription</keyword>
<dbReference type="SUPFAM" id="SSF46785">
    <property type="entry name" value="Winged helix' DNA-binding domain"/>
    <property type="match status" value="1"/>
</dbReference>
<dbReference type="PANTHER" id="PTHR30579:SF7">
    <property type="entry name" value="HTH-TYPE TRANSCRIPTIONAL REGULATOR LRHA-RELATED"/>
    <property type="match status" value="1"/>
</dbReference>
<dbReference type="Gene3D" id="3.40.190.10">
    <property type="entry name" value="Periplasmic binding protein-like II"/>
    <property type="match status" value="2"/>
</dbReference>
<sequence length="300" mass="32515">MKTLDFEAVQAFVLVADLRSFTRAADALNSTQSAISIKLKRLEERLGHRLIERTPRMVRLSPKGEIFLQAARNLLGAHDDALSALARERITLKVGISHHIVGSELPLLLRHMHRADPGLLVEMRVSSSRDIEAQFDSGALDAALVLRHDDSRRDGETLLDEPFGWIATPDWVHHAGQPPRLATQAYPCRVRAMAVSALDEARVPWVEVFVGGGIGTIGAATQAGLAVAALALRVAPPGTVDVGPRLGLPPLPSREVVLYSSTSDAQVRAALRTLVSAFRSTPANAPDRRINRSEEASQLP</sequence>
<evidence type="ECO:0000256" key="2">
    <source>
        <dbReference type="ARBA" id="ARBA00023015"/>
    </source>
</evidence>
<dbReference type="InterPro" id="IPR005119">
    <property type="entry name" value="LysR_subst-bd"/>
</dbReference>
<dbReference type="GO" id="GO:0003677">
    <property type="term" value="F:DNA binding"/>
    <property type="evidence" value="ECO:0007669"/>
    <property type="project" value="UniProtKB-KW"/>
</dbReference>
<dbReference type="SUPFAM" id="SSF53850">
    <property type="entry name" value="Periplasmic binding protein-like II"/>
    <property type="match status" value="1"/>
</dbReference>
<dbReference type="PANTHER" id="PTHR30579">
    <property type="entry name" value="TRANSCRIPTIONAL REGULATOR"/>
    <property type="match status" value="1"/>
</dbReference>
<dbReference type="RefSeq" id="WP_035570243.1">
    <property type="nucleotide sequence ID" value="NZ_ATXV01000009.1"/>
</dbReference>
<proteinExistence type="inferred from homology"/>
<dbReference type="InterPro" id="IPR036390">
    <property type="entry name" value="WH_DNA-bd_sf"/>
</dbReference>
<reference evidence="6 7" key="1">
    <citation type="submission" date="2023-08" db="EMBL/GenBank/DDBJ databases">
        <title>Genome sequencing of plant associated microbes to promote plant fitness in Sorghum bicolor and Oryza sativa.</title>
        <authorList>
            <person name="Coleman-Derr D."/>
        </authorList>
    </citation>
    <scope>NUCLEOTIDE SEQUENCE [LARGE SCALE GENOMIC DNA]</scope>
    <source>
        <strain evidence="6 7">SLBN-33</strain>
    </source>
</reference>
<dbReference type="InterPro" id="IPR000847">
    <property type="entry name" value="LysR_HTH_N"/>
</dbReference>
<protein>
    <submittedName>
        <fullName evidence="6">DNA-binding transcriptional LysR family regulator</fullName>
    </submittedName>
</protein>
<keyword evidence="2" id="KW-0805">Transcription regulation</keyword>
<gene>
    <name evidence="6" type="ORF">QF025_006192</name>
</gene>
<name>A0ABD5CTQ4_9BURK</name>
<dbReference type="Proteomes" id="UP001245184">
    <property type="component" value="Unassembled WGS sequence"/>
</dbReference>
<feature type="domain" description="HTH lysR-type" evidence="5">
    <location>
        <begin position="4"/>
        <end position="61"/>
    </location>
</feature>
<comment type="similarity">
    <text evidence="1">Belongs to the LysR transcriptional regulatory family.</text>
</comment>
<dbReference type="PROSITE" id="PS50931">
    <property type="entry name" value="HTH_LYSR"/>
    <property type="match status" value="1"/>
</dbReference>
<evidence type="ECO:0000313" key="7">
    <source>
        <dbReference type="Proteomes" id="UP001245184"/>
    </source>
</evidence>
<dbReference type="InterPro" id="IPR050176">
    <property type="entry name" value="LTTR"/>
</dbReference>
<dbReference type="Gene3D" id="1.10.10.10">
    <property type="entry name" value="Winged helix-like DNA-binding domain superfamily/Winged helix DNA-binding domain"/>
    <property type="match status" value="1"/>
</dbReference>
<keyword evidence="3 6" id="KW-0238">DNA-binding</keyword>
<evidence type="ECO:0000259" key="5">
    <source>
        <dbReference type="PROSITE" id="PS50931"/>
    </source>
</evidence>
<evidence type="ECO:0000256" key="4">
    <source>
        <dbReference type="ARBA" id="ARBA00023163"/>
    </source>
</evidence>
<evidence type="ECO:0000313" key="6">
    <source>
        <dbReference type="EMBL" id="MDR6207472.1"/>
    </source>
</evidence>
<dbReference type="FunFam" id="1.10.10.10:FF:000001">
    <property type="entry name" value="LysR family transcriptional regulator"/>
    <property type="match status" value="1"/>
</dbReference>
<dbReference type="InterPro" id="IPR036388">
    <property type="entry name" value="WH-like_DNA-bd_sf"/>
</dbReference>
<evidence type="ECO:0000256" key="1">
    <source>
        <dbReference type="ARBA" id="ARBA00009437"/>
    </source>
</evidence>
<dbReference type="PRINTS" id="PR00039">
    <property type="entry name" value="HTHLYSR"/>
</dbReference>
<evidence type="ECO:0000256" key="3">
    <source>
        <dbReference type="ARBA" id="ARBA00023125"/>
    </source>
</evidence>